<dbReference type="AlphaFoldDB" id="A0A0V1M255"/>
<dbReference type="EMBL" id="JYDO01000296">
    <property type="protein sequence ID" value="KRZ65791.1"/>
    <property type="molecule type" value="Genomic_DNA"/>
</dbReference>
<accession>A0A0V1M255</accession>
<evidence type="ECO:0000313" key="1">
    <source>
        <dbReference type="EMBL" id="KRZ65791.1"/>
    </source>
</evidence>
<organism evidence="1 2">
    <name type="scientific">Trichinella papuae</name>
    <dbReference type="NCBI Taxonomy" id="268474"/>
    <lineage>
        <taxon>Eukaryota</taxon>
        <taxon>Metazoa</taxon>
        <taxon>Ecdysozoa</taxon>
        <taxon>Nematoda</taxon>
        <taxon>Enoplea</taxon>
        <taxon>Dorylaimia</taxon>
        <taxon>Trichinellida</taxon>
        <taxon>Trichinellidae</taxon>
        <taxon>Trichinella</taxon>
    </lineage>
</organism>
<sequence>MQQGILQPGPTIGPWQHTEQLEAQCLCRGRLPASLLLQLQTWFHEFFKSRPCDFYHRLIDKLVEG</sequence>
<comment type="caution">
    <text evidence="1">The sequence shown here is derived from an EMBL/GenBank/DDBJ whole genome shotgun (WGS) entry which is preliminary data.</text>
</comment>
<protein>
    <submittedName>
        <fullName evidence="1">Uncharacterized protein</fullName>
    </submittedName>
</protein>
<gene>
    <name evidence="1" type="ORF">T10_9752</name>
</gene>
<proteinExistence type="predicted"/>
<dbReference type="Proteomes" id="UP000054843">
    <property type="component" value="Unassembled WGS sequence"/>
</dbReference>
<reference evidence="1 2" key="1">
    <citation type="submission" date="2015-01" db="EMBL/GenBank/DDBJ databases">
        <title>Evolution of Trichinella species and genotypes.</title>
        <authorList>
            <person name="Korhonen P.K."/>
            <person name="Edoardo P."/>
            <person name="Giuseppe L.R."/>
            <person name="Gasser R.B."/>
        </authorList>
    </citation>
    <scope>NUCLEOTIDE SEQUENCE [LARGE SCALE GENOMIC DNA]</scope>
    <source>
        <strain evidence="1">ISS1980</strain>
    </source>
</reference>
<evidence type="ECO:0000313" key="2">
    <source>
        <dbReference type="Proteomes" id="UP000054843"/>
    </source>
</evidence>
<keyword evidence="2" id="KW-1185">Reference proteome</keyword>
<name>A0A0V1M255_9BILA</name>